<organism evidence="2 3">
    <name type="scientific">Coniophora puteana (strain RWD-64-598)</name>
    <name type="common">Brown rot fungus</name>
    <dbReference type="NCBI Taxonomy" id="741705"/>
    <lineage>
        <taxon>Eukaryota</taxon>
        <taxon>Fungi</taxon>
        <taxon>Dikarya</taxon>
        <taxon>Basidiomycota</taxon>
        <taxon>Agaricomycotina</taxon>
        <taxon>Agaricomycetes</taxon>
        <taxon>Agaricomycetidae</taxon>
        <taxon>Boletales</taxon>
        <taxon>Coniophorineae</taxon>
        <taxon>Coniophoraceae</taxon>
        <taxon>Coniophora</taxon>
    </lineage>
</organism>
<evidence type="ECO:0000313" key="3">
    <source>
        <dbReference type="Proteomes" id="UP000053558"/>
    </source>
</evidence>
<dbReference type="AlphaFoldDB" id="R7SE38"/>
<protein>
    <recommendedName>
        <fullName evidence="1">DUF6533 domain-containing protein</fullName>
    </recommendedName>
</protein>
<dbReference type="EMBL" id="JH711596">
    <property type="protein sequence ID" value="EIW74012.1"/>
    <property type="molecule type" value="Genomic_DNA"/>
</dbReference>
<dbReference type="InterPro" id="IPR045340">
    <property type="entry name" value="DUF6533"/>
</dbReference>
<dbReference type="PANTHER" id="PTHR38926">
    <property type="entry name" value="F-BOX DOMAIN CONTAINING PROTEIN, EXPRESSED"/>
    <property type="match status" value="1"/>
</dbReference>
<reference evidence="3" key="1">
    <citation type="journal article" date="2012" name="Science">
        <title>The Paleozoic origin of enzymatic lignin decomposition reconstructed from 31 fungal genomes.</title>
        <authorList>
            <person name="Floudas D."/>
            <person name="Binder M."/>
            <person name="Riley R."/>
            <person name="Barry K."/>
            <person name="Blanchette R.A."/>
            <person name="Henrissat B."/>
            <person name="Martinez A.T."/>
            <person name="Otillar R."/>
            <person name="Spatafora J.W."/>
            <person name="Yadav J.S."/>
            <person name="Aerts A."/>
            <person name="Benoit I."/>
            <person name="Boyd A."/>
            <person name="Carlson A."/>
            <person name="Copeland A."/>
            <person name="Coutinho P.M."/>
            <person name="de Vries R.P."/>
            <person name="Ferreira P."/>
            <person name="Findley K."/>
            <person name="Foster B."/>
            <person name="Gaskell J."/>
            <person name="Glotzer D."/>
            <person name="Gorecki P."/>
            <person name="Heitman J."/>
            <person name="Hesse C."/>
            <person name="Hori C."/>
            <person name="Igarashi K."/>
            <person name="Jurgens J.A."/>
            <person name="Kallen N."/>
            <person name="Kersten P."/>
            <person name="Kohler A."/>
            <person name="Kuees U."/>
            <person name="Kumar T.K.A."/>
            <person name="Kuo A."/>
            <person name="LaButti K."/>
            <person name="Larrondo L.F."/>
            <person name="Lindquist E."/>
            <person name="Ling A."/>
            <person name="Lombard V."/>
            <person name="Lucas S."/>
            <person name="Lundell T."/>
            <person name="Martin R."/>
            <person name="McLaughlin D.J."/>
            <person name="Morgenstern I."/>
            <person name="Morin E."/>
            <person name="Murat C."/>
            <person name="Nagy L.G."/>
            <person name="Nolan M."/>
            <person name="Ohm R.A."/>
            <person name="Patyshakuliyeva A."/>
            <person name="Rokas A."/>
            <person name="Ruiz-Duenas F.J."/>
            <person name="Sabat G."/>
            <person name="Salamov A."/>
            <person name="Samejima M."/>
            <person name="Schmutz J."/>
            <person name="Slot J.C."/>
            <person name="St John F."/>
            <person name="Stenlid J."/>
            <person name="Sun H."/>
            <person name="Sun S."/>
            <person name="Syed K."/>
            <person name="Tsang A."/>
            <person name="Wiebenga A."/>
            <person name="Young D."/>
            <person name="Pisabarro A."/>
            <person name="Eastwood D.C."/>
            <person name="Martin F."/>
            <person name="Cullen D."/>
            <person name="Grigoriev I.V."/>
            <person name="Hibbett D.S."/>
        </authorList>
    </citation>
    <scope>NUCLEOTIDE SEQUENCE [LARGE SCALE GENOMIC DNA]</scope>
    <source>
        <strain evidence="3">RWD-64-598 SS2</strain>
    </source>
</reference>
<dbReference type="PANTHER" id="PTHR38926:SF5">
    <property type="entry name" value="F-BOX AND LEUCINE-RICH REPEAT PROTEIN 6"/>
    <property type="match status" value="1"/>
</dbReference>
<accession>R7SE38</accession>
<dbReference type="SUPFAM" id="SSF52047">
    <property type="entry name" value="RNI-like"/>
    <property type="match status" value="1"/>
</dbReference>
<keyword evidence="3" id="KW-1185">Reference proteome</keyword>
<evidence type="ECO:0000259" key="1">
    <source>
        <dbReference type="Pfam" id="PF20151"/>
    </source>
</evidence>
<feature type="domain" description="DUF6533" evidence="1">
    <location>
        <begin position="608"/>
        <end position="644"/>
    </location>
</feature>
<dbReference type="Gene3D" id="3.80.10.10">
    <property type="entry name" value="Ribonuclease Inhibitor"/>
    <property type="match status" value="1"/>
</dbReference>
<dbReference type="KEGG" id="cput:CONPUDRAFT_147971"/>
<dbReference type="OrthoDB" id="3221235at2759"/>
<dbReference type="Proteomes" id="UP000053558">
    <property type="component" value="Unassembled WGS sequence"/>
</dbReference>
<dbReference type="GeneID" id="19202408"/>
<proteinExistence type="predicted"/>
<gene>
    <name evidence="2" type="ORF">CONPUDRAFT_147971</name>
</gene>
<evidence type="ECO:0000313" key="2">
    <source>
        <dbReference type="EMBL" id="EIW74012.1"/>
    </source>
</evidence>
<dbReference type="RefSeq" id="XP_007775836.1">
    <property type="nucleotide sequence ID" value="XM_007777646.1"/>
</dbReference>
<sequence>MLISQPLKSDGSLASMQEGRVYLQHPESSSSLHPRGQDSSLAITRLPREILESIFEDCLPQEGWCKPYAGEMPLVLGRVCGTWRHVVHTTPRMWTSLTLSLSPDIWYEVDEDLVSVAHAARLVCILHSWLDRANEHSIRLNLSDEHPMDVDTILPIAELLCSNAHRWRSLHLLVDDMPSFSLFFETVLMSNLPALTEASMRVRTGPVGEHWHSDVQRISSSNLSHLISFSWDIPVAPARSLTKAGWGRLTELSLFYNLGPHDSWQELGHNFDHSIFKVLRHTKSLATLNIGIADNQPYIENPRTVLPLLSTLRLRRRSVRAKVGNAASRFSFPMLRRLEIDSDPALLASGPELGSYHWVQDALKGLLSRPGCALQALSLCDTHITEEGIVEILDRCPELKELALVKNTGWSERSAVLYYLLGRLKNREWIPHLETLRIGTPLNFCTPLRSIVDVAGARRDVLRDVVVTLTHPEGEGEDQYDDVVEFMTNLDRLSEHNLLRSTVTVSVSAGISRPPYEDGVASGSTFYKNMTIENQQKANMCISEKDGTHSPVGVAYVSVARQLRTCDVNHSCVALTEAPSDTNNDAWYWCNYLWDLHSEGMAYTSIGTLVVYDWIIFLDQEIHFIWKRKWNLVKVLYIALRVVGAIYGITNVFNYAPIHVSDTVCIAFAWIIPGSEALGFSVLQATDRQNLGYPGFCLARWGNLLWPLLRGEYGSLLAFEILMLGISLYFFTKHVLQSRGLSGTWSTKNMVVLLSLTVLSNPELRPCLLAPRNRVAFDVFNAVLSGVVVGSAEGYIFYGEKSRRSARTLKECGANLTNYVKNSRMAFLVSAVREMIRGPPWVSFFPRSLALQAYAGIDYICSNLLRRRVRAAQGSVTIGGDIHACS</sequence>
<dbReference type="InterPro" id="IPR032675">
    <property type="entry name" value="LRR_dom_sf"/>
</dbReference>
<dbReference type="Pfam" id="PF20151">
    <property type="entry name" value="DUF6533"/>
    <property type="match status" value="1"/>
</dbReference>
<name>R7SE38_CONPW</name>